<keyword evidence="1" id="KW-0808">Transferase</keyword>
<sequence length="28" mass="3216">MVFVMMTSWKIPLDNLSIAGGLQTENRY</sequence>
<accession>A0A2P2KZ91</accession>
<evidence type="ECO:0000313" key="1">
    <source>
        <dbReference type="EMBL" id="MBX11027.1"/>
    </source>
</evidence>
<keyword evidence="1" id="KW-0418">Kinase</keyword>
<proteinExistence type="predicted"/>
<name>A0A2P2KZ91_RHIMU</name>
<dbReference type="AlphaFoldDB" id="A0A2P2KZ91"/>
<dbReference type="GO" id="GO:0016301">
    <property type="term" value="F:kinase activity"/>
    <property type="evidence" value="ECO:0007669"/>
    <property type="project" value="UniProtKB-KW"/>
</dbReference>
<dbReference type="EMBL" id="GGEC01030543">
    <property type="protein sequence ID" value="MBX11027.1"/>
    <property type="molecule type" value="Transcribed_RNA"/>
</dbReference>
<organism evidence="1">
    <name type="scientific">Rhizophora mucronata</name>
    <name type="common">Asiatic mangrove</name>
    <dbReference type="NCBI Taxonomy" id="61149"/>
    <lineage>
        <taxon>Eukaryota</taxon>
        <taxon>Viridiplantae</taxon>
        <taxon>Streptophyta</taxon>
        <taxon>Embryophyta</taxon>
        <taxon>Tracheophyta</taxon>
        <taxon>Spermatophyta</taxon>
        <taxon>Magnoliopsida</taxon>
        <taxon>eudicotyledons</taxon>
        <taxon>Gunneridae</taxon>
        <taxon>Pentapetalae</taxon>
        <taxon>rosids</taxon>
        <taxon>fabids</taxon>
        <taxon>Malpighiales</taxon>
        <taxon>Rhizophoraceae</taxon>
        <taxon>Rhizophora</taxon>
    </lineage>
</organism>
<protein>
    <submittedName>
        <fullName evidence="1">Ribose-phosphate pyrophosphokinase 1</fullName>
    </submittedName>
</protein>
<reference evidence="1" key="1">
    <citation type="submission" date="2018-02" db="EMBL/GenBank/DDBJ databases">
        <title>Rhizophora mucronata_Transcriptome.</title>
        <authorList>
            <person name="Meera S.P."/>
            <person name="Sreeshan A."/>
            <person name="Augustine A."/>
        </authorList>
    </citation>
    <scope>NUCLEOTIDE SEQUENCE</scope>
    <source>
        <tissue evidence="1">Leaf</tissue>
    </source>
</reference>